<dbReference type="EMBL" id="SNZE01000072">
    <property type="protein sequence ID" value="TDR25015.1"/>
    <property type="molecule type" value="Genomic_DNA"/>
</dbReference>
<dbReference type="NCBIfam" id="NF033516">
    <property type="entry name" value="transpos_IS3"/>
    <property type="match status" value="1"/>
</dbReference>
<dbReference type="InterPro" id="IPR012337">
    <property type="entry name" value="RNaseH-like_sf"/>
</dbReference>
<reference evidence="2 3" key="1">
    <citation type="submission" date="2019-03" db="EMBL/GenBank/DDBJ databases">
        <title>Genomic Encyclopedia of Type Strains, Phase IV (KMG-IV): sequencing the most valuable type-strain genomes for metagenomic binning, comparative biology and taxonomic classification.</title>
        <authorList>
            <person name="Goeker M."/>
        </authorList>
    </citation>
    <scope>NUCLEOTIDE SEQUENCE [LARGE SCALE GENOMIC DNA]</scope>
    <source>
        <strain evidence="2 3">DSM 102852</strain>
    </source>
</reference>
<gene>
    <name evidence="2" type="ORF">DFR44_1721</name>
</gene>
<dbReference type="GO" id="GO:0015074">
    <property type="term" value="P:DNA integration"/>
    <property type="evidence" value="ECO:0007669"/>
    <property type="project" value="InterPro"/>
</dbReference>
<dbReference type="InterPro" id="IPR001584">
    <property type="entry name" value="Integrase_cat-core"/>
</dbReference>
<feature type="domain" description="Integrase catalytic" evidence="1">
    <location>
        <begin position="100"/>
        <end position="268"/>
    </location>
</feature>
<accession>A0A4R6Y1V3</accession>
<evidence type="ECO:0000313" key="2">
    <source>
        <dbReference type="EMBL" id="TDR25015.1"/>
    </source>
</evidence>
<proteinExistence type="predicted"/>
<dbReference type="PANTHER" id="PTHR47515">
    <property type="entry name" value="LOW CALCIUM RESPONSE LOCUS PROTEIN T"/>
    <property type="match status" value="1"/>
</dbReference>
<dbReference type="GO" id="GO:0003676">
    <property type="term" value="F:nucleic acid binding"/>
    <property type="evidence" value="ECO:0007669"/>
    <property type="project" value="InterPro"/>
</dbReference>
<dbReference type="PANTHER" id="PTHR47515:SF2">
    <property type="entry name" value="INTEGRASE CORE DOMAIN PROTEIN"/>
    <property type="match status" value="1"/>
</dbReference>
<comment type="caution">
    <text evidence="2">The sequence shown here is derived from an EMBL/GenBank/DDBJ whole genome shotgun (WGS) entry which is preliminary data.</text>
</comment>
<sequence length="275" mass="32466">MAHHAKTHYNISIHKICQLFGISETCYRYSPKNKEANATIAAKLHEIVNTKHQERWGFRLCFDHMRNVLGWSYNHKRVHAIYVKEGLNLRVTRRQRIVRAAPQPLATPNSMNQVLSIDFMHDQLTDGRSVRVLNVGDDFNREGLIAAIDFSIPAKRLTRELDQLFEWRGQPQVIRSDNGPEFISDHYRNWAKERGIVLWYTQPGNPQQNAYIERYNRTMREELLNRHLFTSLEHMQMLSTEWLWTYNNRRPHIANGRITPAQKRMLTQAKSQTVH</sequence>
<dbReference type="InterPro" id="IPR036397">
    <property type="entry name" value="RNaseH_sf"/>
</dbReference>
<protein>
    <submittedName>
        <fullName evidence="2">Putative transposase</fullName>
    </submittedName>
</protein>
<dbReference type="PROSITE" id="PS50994">
    <property type="entry name" value="INTEGRASE"/>
    <property type="match status" value="1"/>
</dbReference>
<organism evidence="2 3">
    <name type="scientific">Hydromonas duriensis</name>
    <dbReference type="NCBI Taxonomy" id="1527608"/>
    <lineage>
        <taxon>Bacteria</taxon>
        <taxon>Pseudomonadati</taxon>
        <taxon>Pseudomonadota</taxon>
        <taxon>Betaproteobacteria</taxon>
        <taxon>Burkholderiales</taxon>
        <taxon>Burkholderiaceae</taxon>
        <taxon>Hydromonas</taxon>
    </lineage>
</organism>
<dbReference type="Proteomes" id="UP000294480">
    <property type="component" value="Unassembled WGS sequence"/>
</dbReference>
<dbReference type="AlphaFoldDB" id="A0A4R6Y1V3"/>
<dbReference type="InterPro" id="IPR048020">
    <property type="entry name" value="Transpos_IS3"/>
</dbReference>
<keyword evidence="3" id="KW-1185">Reference proteome</keyword>
<evidence type="ECO:0000313" key="3">
    <source>
        <dbReference type="Proteomes" id="UP000294480"/>
    </source>
</evidence>
<dbReference type="Pfam" id="PF13683">
    <property type="entry name" value="rve_3"/>
    <property type="match status" value="1"/>
</dbReference>
<evidence type="ECO:0000259" key="1">
    <source>
        <dbReference type="PROSITE" id="PS50994"/>
    </source>
</evidence>
<name>A0A4R6Y1V3_9BURK</name>
<dbReference type="Gene3D" id="3.30.420.10">
    <property type="entry name" value="Ribonuclease H-like superfamily/Ribonuclease H"/>
    <property type="match status" value="1"/>
</dbReference>
<dbReference type="SUPFAM" id="SSF53098">
    <property type="entry name" value="Ribonuclease H-like"/>
    <property type="match status" value="1"/>
</dbReference>